<keyword evidence="3" id="KW-1185">Reference proteome</keyword>
<comment type="caution">
    <text evidence="2">The sequence shown here is derived from an EMBL/GenBank/DDBJ whole genome shotgun (WGS) entry which is preliminary data.</text>
</comment>
<dbReference type="PROSITE" id="PS51154">
    <property type="entry name" value="MACRO"/>
    <property type="match status" value="1"/>
</dbReference>
<dbReference type="Pfam" id="PF01661">
    <property type="entry name" value="Macro"/>
    <property type="match status" value="1"/>
</dbReference>
<dbReference type="SUPFAM" id="SSF52949">
    <property type="entry name" value="Macro domain-like"/>
    <property type="match status" value="1"/>
</dbReference>
<dbReference type="PANTHER" id="PTHR11106">
    <property type="entry name" value="GANGLIOSIDE INDUCED DIFFERENTIATION ASSOCIATED PROTEIN 2-RELATED"/>
    <property type="match status" value="1"/>
</dbReference>
<dbReference type="CDD" id="cd02908">
    <property type="entry name" value="Macro_OAADPr_deacetylase"/>
    <property type="match status" value="1"/>
</dbReference>
<dbReference type="AlphaFoldDB" id="A0A4E0RWV0"/>
<gene>
    <name evidence="2" type="ORF">D915_009418</name>
</gene>
<dbReference type="PANTHER" id="PTHR11106:SF27">
    <property type="entry name" value="MACRO DOMAIN-CONTAINING PROTEIN"/>
    <property type="match status" value="1"/>
</dbReference>
<dbReference type="Gene3D" id="3.40.220.10">
    <property type="entry name" value="Leucine Aminopeptidase, subunit E, domain 1"/>
    <property type="match status" value="1"/>
</dbReference>
<dbReference type="InterPro" id="IPR002589">
    <property type="entry name" value="Macro_dom"/>
</dbReference>
<evidence type="ECO:0000259" key="1">
    <source>
        <dbReference type="PROSITE" id="PS51154"/>
    </source>
</evidence>
<proteinExistence type="predicted"/>
<reference evidence="2" key="1">
    <citation type="submission" date="2019-03" db="EMBL/GenBank/DDBJ databases">
        <title>Improved annotation for the trematode Fasciola hepatica.</title>
        <authorList>
            <person name="Choi Y.-J."/>
            <person name="Martin J."/>
            <person name="Mitreva M."/>
        </authorList>
    </citation>
    <scope>NUCLEOTIDE SEQUENCE [LARGE SCALE GENOMIC DNA]</scope>
</reference>
<evidence type="ECO:0000313" key="3">
    <source>
        <dbReference type="Proteomes" id="UP000230066"/>
    </source>
</evidence>
<name>A0A4E0RWV0_FASHE</name>
<dbReference type="InterPro" id="IPR043472">
    <property type="entry name" value="Macro_dom-like"/>
</dbReference>
<accession>A0A4E0RWV0</accession>
<evidence type="ECO:0000313" key="2">
    <source>
        <dbReference type="EMBL" id="THD19830.1"/>
    </source>
</evidence>
<dbReference type="SMART" id="SM00506">
    <property type="entry name" value="A1pp"/>
    <property type="match status" value="1"/>
</dbReference>
<dbReference type="EMBL" id="JXXN02005548">
    <property type="protein sequence ID" value="THD19830.1"/>
    <property type="molecule type" value="Genomic_DNA"/>
</dbReference>
<feature type="domain" description="Macro" evidence="1">
    <location>
        <begin position="40"/>
        <end position="214"/>
    </location>
</feature>
<sequence length="227" mass="23919">MAYDNVAGPLAARKSESSTGIWSLSNIPPWSASSGATKLTGSTETTADLGMRISLWSGDITKLALDAIANAANAHLAGGGGVDGAIHRGAGPELNKACLALNGCPTGQAKITPGFRLPSKYIIHCVGPVGEKPKALQSTYQCALELCTKHSLKSIAFPCISTGVYGYPPHAAAEVAISTVLSYLSTHKEIERVVFCVFLPEDYELYKERIPKYLARYSVAGQCTDAT</sequence>
<protein>
    <submittedName>
        <fullName evidence="2">Hismacro and sec14 domain-containing-containing protein</fullName>
    </submittedName>
</protein>
<organism evidence="2 3">
    <name type="scientific">Fasciola hepatica</name>
    <name type="common">Liver fluke</name>
    <dbReference type="NCBI Taxonomy" id="6192"/>
    <lineage>
        <taxon>Eukaryota</taxon>
        <taxon>Metazoa</taxon>
        <taxon>Spiralia</taxon>
        <taxon>Lophotrochozoa</taxon>
        <taxon>Platyhelminthes</taxon>
        <taxon>Trematoda</taxon>
        <taxon>Digenea</taxon>
        <taxon>Plagiorchiida</taxon>
        <taxon>Echinostomata</taxon>
        <taxon>Echinostomatoidea</taxon>
        <taxon>Fasciolidae</taxon>
        <taxon>Fasciola</taxon>
    </lineage>
</organism>
<dbReference type="Proteomes" id="UP000230066">
    <property type="component" value="Unassembled WGS sequence"/>
</dbReference>